<protein>
    <submittedName>
        <fullName evidence="2">Uncharacterized protein</fullName>
    </submittedName>
</protein>
<evidence type="ECO:0000256" key="1">
    <source>
        <dbReference type="SAM" id="MobiDB-lite"/>
    </source>
</evidence>
<proteinExistence type="predicted"/>
<sequence length="116" mass="13084">MININKIYPYEDDQIPCDFDSEVVIALVGAVGTDLEIIRDSITKKLNAFRYDVQEIRISSEIISVLRDIPSTRDNYERISCLMSEGNYLRESSQDSSIPYGFQAASRRQGNESPGA</sequence>
<organism evidence="2 3">
    <name type="scientific">Photorhabdus bodei</name>
    <dbReference type="NCBI Taxonomy" id="2029681"/>
    <lineage>
        <taxon>Bacteria</taxon>
        <taxon>Pseudomonadati</taxon>
        <taxon>Pseudomonadota</taxon>
        <taxon>Gammaproteobacteria</taxon>
        <taxon>Enterobacterales</taxon>
        <taxon>Morganellaceae</taxon>
        <taxon>Photorhabdus</taxon>
    </lineage>
</organism>
<name>A0AAW6BK15_9GAMM</name>
<reference evidence="2" key="1">
    <citation type="submission" date="2023-01" db="EMBL/GenBank/DDBJ databases">
        <title>Genome sequencing of Photorhabdus bodei 09-20.</title>
        <authorList>
            <person name="Kalindamar S."/>
            <person name="Kumru S."/>
        </authorList>
    </citation>
    <scope>NUCLEOTIDE SEQUENCE</scope>
    <source>
        <strain evidence="2">09-20</strain>
    </source>
</reference>
<evidence type="ECO:0000313" key="3">
    <source>
        <dbReference type="Proteomes" id="UP001212996"/>
    </source>
</evidence>
<dbReference type="Proteomes" id="UP001212996">
    <property type="component" value="Unassembled WGS sequence"/>
</dbReference>
<dbReference type="AlphaFoldDB" id="A0AAW6BK15"/>
<comment type="caution">
    <text evidence="2">The sequence shown here is derived from an EMBL/GenBank/DDBJ whole genome shotgun (WGS) entry which is preliminary data.</text>
</comment>
<dbReference type="EMBL" id="JAQMFO010000008">
    <property type="protein sequence ID" value="MDB6371937.1"/>
    <property type="molecule type" value="Genomic_DNA"/>
</dbReference>
<accession>A0AAW6BK15</accession>
<feature type="compositionally biased region" description="Polar residues" evidence="1">
    <location>
        <begin position="106"/>
        <end position="116"/>
    </location>
</feature>
<feature type="region of interest" description="Disordered" evidence="1">
    <location>
        <begin position="91"/>
        <end position="116"/>
    </location>
</feature>
<evidence type="ECO:0000313" key="2">
    <source>
        <dbReference type="EMBL" id="MDB6371937.1"/>
    </source>
</evidence>
<gene>
    <name evidence="2" type="ORF">PH362_08215</name>
</gene>
<dbReference type="RefSeq" id="WP_271866117.1">
    <property type="nucleotide sequence ID" value="NZ_JAQMFO010000008.1"/>
</dbReference>